<feature type="region of interest" description="Disordered" evidence="2">
    <location>
        <begin position="96"/>
        <end position="130"/>
    </location>
</feature>
<evidence type="ECO:0000256" key="2">
    <source>
        <dbReference type="SAM" id="MobiDB-lite"/>
    </source>
</evidence>
<reference evidence="3" key="2">
    <citation type="submission" date="2019-07" db="EMBL/GenBank/DDBJ databases">
        <authorList>
            <person name="Yang Y."/>
            <person name="Bocs S."/>
            <person name="Baudouin L."/>
        </authorList>
    </citation>
    <scope>NUCLEOTIDE SEQUENCE</scope>
    <source>
        <tissue evidence="3">Spear leaf of Hainan Tall coconut</tissue>
    </source>
</reference>
<gene>
    <name evidence="3" type="ORF">COCNU_02G009500</name>
</gene>
<keyword evidence="4" id="KW-1185">Reference proteome</keyword>
<feature type="coiled-coil region" evidence="1">
    <location>
        <begin position="9"/>
        <end position="43"/>
    </location>
</feature>
<accession>A0A8K0MX08</accession>
<protein>
    <submittedName>
        <fullName evidence="3">Uncharacterized protein</fullName>
    </submittedName>
</protein>
<dbReference type="AlphaFoldDB" id="A0A8K0MX08"/>
<organism evidence="3 4">
    <name type="scientific">Cocos nucifera</name>
    <name type="common">Coconut palm</name>
    <dbReference type="NCBI Taxonomy" id="13894"/>
    <lineage>
        <taxon>Eukaryota</taxon>
        <taxon>Viridiplantae</taxon>
        <taxon>Streptophyta</taxon>
        <taxon>Embryophyta</taxon>
        <taxon>Tracheophyta</taxon>
        <taxon>Spermatophyta</taxon>
        <taxon>Magnoliopsida</taxon>
        <taxon>Liliopsida</taxon>
        <taxon>Arecaceae</taxon>
        <taxon>Arecoideae</taxon>
        <taxon>Cocoseae</taxon>
        <taxon>Attaleinae</taxon>
        <taxon>Cocos</taxon>
    </lineage>
</organism>
<reference evidence="3" key="1">
    <citation type="journal article" date="2017" name="Gigascience">
        <title>The genome draft of coconut (Cocos nucifera).</title>
        <authorList>
            <person name="Xiao Y."/>
            <person name="Xu P."/>
            <person name="Fan H."/>
            <person name="Baudouin L."/>
            <person name="Xia W."/>
            <person name="Bocs S."/>
            <person name="Xu J."/>
            <person name="Li Q."/>
            <person name="Guo A."/>
            <person name="Zhou L."/>
            <person name="Li J."/>
            <person name="Wu Y."/>
            <person name="Ma Z."/>
            <person name="Armero A."/>
            <person name="Issali A.E."/>
            <person name="Liu N."/>
            <person name="Peng M."/>
            <person name="Yang Y."/>
        </authorList>
    </citation>
    <scope>NUCLEOTIDE SEQUENCE</scope>
    <source>
        <tissue evidence="3">Spear leaf of Hainan Tall coconut</tissue>
    </source>
</reference>
<evidence type="ECO:0000313" key="3">
    <source>
        <dbReference type="EMBL" id="KAG1330982.1"/>
    </source>
</evidence>
<evidence type="ECO:0000313" key="4">
    <source>
        <dbReference type="Proteomes" id="UP000797356"/>
    </source>
</evidence>
<keyword evidence="1" id="KW-0175">Coiled coil</keyword>
<proteinExistence type="predicted"/>
<dbReference type="EMBL" id="CM017873">
    <property type="protein sequence ID" value="KAG1330982.1"/>
    <property type="molecule type" value="Genomic_DNA"/>
</dbReference>
<name>A0A8K0MX08_COCNU</name>
<evidence type="ECO:0000256" key="1">
    <source>
        <dbReference type="SAM" id="Coils"/>
    </source>
</evidence>
<dbReference type="Proteomes" id="UP000797356">
    <property type="component" value="Chromosome 2"/>
</dbReference>
<comment type="caution">
    <text evidence="3">The sequence shown here is derived from an EMBL/GenBank/DDBJ whole genome shotgun (WGS) entry which is preliminary data.</text>
</comment>
<sequence length="130" mass="14739">MLQKEEFILTGLKAVLALKEERKKEVKNKVAQLKAQMVKSISKVMTRAMEEFKASSKMRNLNVEFGQQAFIKNFELYEGRVTRRFFELDLNFLKEEEDTEAEPSDAAVDPSSIELASGPSEPIAEAPEPV</sequence>